<dbReference type="RefSeq" id="WP_206574650.1">
    <property type="nucleotide sequence ID" value="NZ_JAFKCV010000009.1"/>
</dbReference>
<dbReference type="Gene3D" id="3.90.470.20">
    <property type="entry name" value="4'-phosphopantetheinyl transferase domain"/>
    <property type="match status" value="1"/>
</dbReference>
<dbReference type="GO" id="GO:0005737">
    <property type="term" value="C:cytoplasm"/>
    <property type="evidence" value="ECO:0007669"/>
    <property type="project" value="UniProtKB-SubCell"/>
</dbReference>
<dbReference type="GO" id="GO:0006633">
    <property type="term" value="P:fatty acid biosynthetic process"/>
    <property type="evidence" value="ECO:0007669"/>
    <property type="project" value="UniProtKB-UniRule"/>
</dbReference>
<feature type="binding site" evidence="10">
    <location>
        <position position="57"/>
    </location>
    <ligand>
        <name>Mg(2+)</name>
        <dbReference type="ChEBI" id="CHEBI:18420"/>
    </ligand>
</feature>
<keyword evidence="5 10" id="KW-0460">Magnesium</keyword>
<dbReference type="GO" id="GO:0008897">
    <property type="term" value="F:holo-[acyl-carrier-protein] synthase activity"/>
    <property type="evidence" value="ECO:0007669"/>
    <property type="project" value="UniProtKB-UniRule"/>
</dbReference>
<evidence type="ECO:0000256" key="1">
    <source>
        <dbReference type="ARBA" id="ARBA00022516"/>
    </source>
</evidence>
<comment type="function">
    <text evidence="9">Transfers the 4'-phosphopantetheine moiety from coenzyme A to the 'Ser-36' of acyl-carrier-protein.</text>
</comment>
<evidence type="ECO:0000256" key="9">
    <source>
        <dbReference type="ARBA" id="ARBA00054726"/>
    </source>
</evidence>
<dbReference type="NCBIfam" id="TIGR00556">
    <property type="entry name" value="pantethn_trn"/>
    <property type="match status" value="1"/>
</dbReference>
<evidence type="ECO:0000256" key="7">
    <source>
        <dbReference type="ARBA" id="ARBA00023160"/>
    </source>
</evidence>
<name>A0A939DPE8_9ALTE</name>
<proteinExistence type="inferred from homology"/>
<protein>
    <recommendedName>
        <fullName evidence="10">Holo-[acyl-carrier-protein] synthase</fullName>
        <shortName evidence="10">Holo-ACP synthase</shortName>
        <ecNumber evidence="10">2.7.8.7</ecNumber>
    </recommendedName>
    <alternativeName>
        <fullName evidence="10">4'-phosphopantetheinyl transferase AcpS</fullName>
    </alternativeName>
</protein>
<dbReference type="InterPro" id="IPR002582">
    <property type="entry name" value="ACPS"/>
</dbReference>
<dbReference type="InterPro" id="IPR037143">
    <property type="entry name" value="4-PPantetheinyl_Trfase_dom_sf"/>
</dbReference>
<keyword evidence="1 10" id="KW-0444">Lipid biosynthesis</keyword>
<evidence type="ECO:0000256" key="8">
    <source>
        <dbReference type="ARBA" id="ARBA00050875"/>
    </source>
</evidence>
<keyword evidence="6 10" id="KW-0443">Lipid metabolism</keyword>
<dbReference type="HAMAP" id="MF_00101">
    <property type="entry name" value="AcpS"/>
    <property type="match status" value="1"/>
</dbReference>
<feature type="binding site" evidence="10">
    <location>
        <position position="9"/>
    </location>
    <ligand>
        <name>Mg(2+)</name>
        <dbReference type="ChEBI" id="CHEBI:18420"/>
    </ligand>
</feature>
<keyword evidence="7 10" id="KW-0275">Fatty acid biosynthesis</keyword>
<reference evidence="12" key="1">
    <citation type="submission" date="2021-03" db="EMBL/GenBank/DDBJ databases">
        <title>novel species isolated from a fishpond in China.</title>
        <authorList>
            <person name="Lu H."/>
            <person name="Cai Z."/>
        </authorList>
    </citation>
    <scope>NUCLEOTIDE SEQUENCE</scope>
    <source>
        <strain evidence="12">JCM 30855</strain>
    </source>
</reference>
<evidence type="ECO:0000313" key="12">
    <source>
        <dbReference type="EMBL" id="MBN7826534.1"/>
    </source>
</evidence>
<dbReference type="EC" id="2.7.8.7" evidence="10"/>
<evidence type="ECO:0000256" key="10">
    <source>
        <dbReference type="HAMAP-Rule" id="MF_00101"/>
    </source>
</evidence>
<keyword evidence="3 10" id="KW-0479">Metal-binding</keyword>
<keyword evidence="10" id="KW-0963">Cytoplasm</keyword>
<sequence length="126" mass="14005">MAIIGIGTDIVEIARIQVQLDKSLRLAERVLTENELMEFEKQKFKARFLAKRFAAKEAMVKAAGCGIGQGIGFTQMEIRHFDSGQPYLFLSGNLLTHCQSMGMTSSYISIADEQRYAVATVVLERG</sequence>
<evidence type="ECO:0000256" key="6">
    <source>
        <dbReference type="ARBA" id="ARBA00023098"/>
    </source>
</evidence>
<keyword evidence="2 10" id="KW-0808">Transferase</keyword>
<evidence type="ECO:0000256" key="2">
    <source>
        <dbReference type="ARBA" id="ARBA00022679"/>
    </source>
</evidence>
<dbReference type="NCBIfam" id="TIGR00516">
    <property type="entry name" value="acpS"/>
    <property type="match status" value="1"/>
</dbReference>
<dbReference type="EMBL" id="JAFKCV010000009">
    <property type="protein sequence ID" value="MBN7826534.1"/>
    <property type="molecule type" value="Genomic_DNA"/>
</dbReference>
<dbReference type="AlphaFoldDB" id="A0A939DPE8"/>
<comment type="function">
    <text evidence="10">Transfers the 4'-phosphopantetheine moiety from coenzyme A to a Ser of acyl-carrier-protein.</text>
</comment>
<keyword evidence="4 10" id="KW-0276">Fatty acid metabolism</keyword>
<accession>A0A939DPE8</accession>
<dbReference type="InterPro" id="IPR008278">
    <property type="entry name" value="4-PPantetheinyl_Trfase_dom"/>
</dbReference>
<comment type="similarity">
    <text evidence="10">Belongs to the P-Pant transferase superfamily. AcpS family.</text>
</comment>
<dbReference type="Proteomes" id="UP000664654">
    <property type="component" value="Unassembled WGS sequence"/>
</dbReference>
<dbReference type="FunFam" id="3.90.470.20:FF:000001">
    <property type="entry name" value="Holo-[acyl-carrier-protein] synthase"/>
    <property type="match status" value="1"/>
</dbReference>
<comment type="cofactor">
    <cofactor evidence="10">
        <name>Mg(2+)</name>
        <dbReference type="ChEBI" id="CHEBI:18420"/>
    </cofactor>
</comment>
<dbReference type="GO" id="GO:0000287">
    <property type="term" value="F:magnesium ion binding"/>
    <property type="evidence" value="ECO:0007669"/>
    <property type="project" value="UniProtKB-UniRule"/>
</dbReference>
<dbReference type="InterPro" id="IPR004568">
    <property type="entry name" value="Ppantetheine-prot_Trfase_dom"/>
</dbReference>
<evidence type="ECO:0000259" key="11">
    <source>
        <dbReference type="Pfam" id="PF01648"/>
    </source>
</evidence>
<evidence type="ECO:0000256" key="3">
    <source>
        <dbReference type="ARBA" id="ARBA00022723"/>
    </source>
</evidence>
<keyword evidence="13" id="KW-1185">Reference proteome</keyword>
<gene>
    <name evidence="10" type="primary">acpS</name>
    <name evidence="12" type="ORF">J0A66_14965</name>
</gene>
<feature type="domain" description="4'-phosphopantetheinyl transferase" evidence="11">
    <location>
        <begin position="5"/>
        <end position="119"/>
    </location>
</feature>
<evidence type="ECO:0000313" key="13">
    <source>
        <dbReference type="Proteomes" id="UP000664654"/>
    </source>
</evidence>
<comment type="subcellular location">
    <subcellularLocation>
        <location evidence="10">Cytoplasm</location>
    </subcellularLocation>
</comment>
<dbReference type="SUPFAM" id="SSF56214">
    <property type="entry name" value="4'-phosphopantetheinyl transferase"/>
    <property type="match status" value="1"/>
</dbReference>
<comment type="catalytic activity">
    <reaction evidence="8 10">
        <text>apo-[ACP] + CoA = holo-[ACP] + adenosine 3',5'-bisphosphate + H(+)</text>
        <dbReference type="Rhea" id="RHEA:12068"/>
        <dbReference type="Rhea" id="RHEA-COMP:9685"/>
        <dbReference type="Rhea" id="RHEA-COMP:9690"/>
        <dbReference type="ChEBI" id="CHEBI:15378"/>
        <dbReference type="ChEBI" id="CHEBI:29999"/>
        <dbReference type="ChEBI" id="CHEBI:57287"/>
        <dbReference type="ChEBI" id="CHEBI:58343"/>
        <dbReference type="ChEBI" id="CHEBI:64479"/>
        <dbReference type="EC" id="2.7.8.7"/>
    </reaction>
</comment>
<organism evidence="12 13">
    <name type="scientific">Bowmanella dokdonensis</name>
    <dbReference type="NCBI Taxonomy" id="751969"/>
    <lineage>
        <taxon>Bacteria</taxon>
        <taxon>Pseudomonadati</taxon>
        <taxon>Pseudomonadota</taxon>
        <taxon>Gammaproteobacteria</taxon>
        <taxon>Alteromonadales</taxon>
        <taxon>Alteromonadaceae</taxon>
        <taxon>Bowmanella</taxon>
    </lineage>
</organism>
<evidence type="ECO:0000256" key="5">
    <source>
        <dbReference type="ARBA" id="ARBA00022842"/>
    </source>
</evidence>
<evidence type="ECO:0000256" key="4">
    <source>
        <dbReference type="ARBA" id="ARBA00022832"/>
    </source>
</evidence>
<dbReference type="Pfam" id="PF01648">
    <property type="entry name" value="ACPS"/>
    <property type="match status" value="1"/>
</dbReference>
<comment type="caution">
    <text evidence="12">The sequence shown here is derived from an EMBL/GenBank/DDBJ whole genome shotgun (WGS) entry which is preliminary data.</text>
</comment>